<evidence type="ECO:0000256" key="1">
    <source>
        <dbReference type="ARBA" id="ARBA00022741"/>
    </source>
</evidence>
<organism evidence="7 8">
    <name type="scientific">Pyrinomonas methylaliphatogenes</name>
    <dbReference type="NCBI Taxonomy" id="454194"/>
    <lineage>
        <taxon>Bacteria</taxon>
        <taxon>Pseudomonadati</taxon>
        <taxon>Acidobacteriota</taxon>
        <taxon>Blastocatellia</taxon>
        <taxon>Blastocatellales</taxon>
        <taxon>Pyrinomonadaceae</taxon>
        <taxon>Pyrinomonas</taxon>
    </lineage>
</organism>
<comment type="caution">
    <text evidence="4">Lacks conserved residue(s) required for the propagation of feature annotation.</text>
</comment>
<dbReference type="PIRSF" id="PIRSF005052">
    <property type="entry name" value="P-loopkin"/>
    <property type="match status" value="1"/>
</dbReference>
<dbReference type="Pfam" id="PF22740">
    <property type="entry name" value="PapZ_C"/>
    <property type="match status" value="1"/>
</dbReference>
<dbReference type="PANTHER" id="PTHR30448:SF0">
    <property type="entry name" value="RNASE ADAPTER PROTEIN RAPZ"/>
    <property type="match status" value="1"/>
</dbReference>
<evidence type="ECO:0000256" key="2">
    <source>
        <dbReference type="ARBA" id="ARBA00022840"/>
    </source>
</evidence>
<keyword evidence="3 4" id="KW-0342">GTP-binding</keyword>
<dbReference type="InterPro" id="IPR053930">
    <property type="entry name" value="RapZ-like_N"/>
</dbReference>
<proteinExistence type="inferred from homology"/>
<evidence type="ECO:0000256" key="4">
    <source>
        <dbReference type="HAMAP-Rule" id="MF_00636"/>
    </source>
</evidence>
<dbReference type="EMBL" id="CBXV010000007">
    <property type="protein sequence ID" value="CDM66194.1"/>
    <property type="molecule type" value="Genomic_DNA"/>
</dbReference>
<dbReference type="AlphaFoldDB" id="A0A0B6X0W6"/>
<dbReference type="GO" id="GO:0005525">
    <property type="term" value="F:GTP binding"/>
    <property type="evidence" value="ECO:0007669"/>
    <property type="project" value="UniProtKB-UniRule"/>
</dbReference>
<dbReference type="InterPro" id="IPR053931">
    <property type="entry name" value="RapZ_C"/>
</dbReference>
<dbReference type="STRING" id="454194.PYK22_02206"/>
<dbReference type="HAMAP" id="MF_00636">
    <property type="entry name" value="RapZ_like"/>
    <property type="match status" value="1"/>
</dbReference>
<reference evidence="7 8" key="2">
    <citation type="submission" date="2015-01" db="EMBL/GenBank/DDBJ databases">
        <title>Complete genome sequence of Pyrinomonas methylaliphatogenes type strain K22T.</title>
        <authorList>
            <person name="Lee K.C.Y."/>
            <person name="Power J.F."/>
            <person name="Dunfield P.F."/>
            <person name="Morgan X.C."/>
            <person name="Huttenhower C."/>
            <person name="Stott M.B."/>
        </authorList>
    </citation>
    <scope>NUCLEOTIDE SEQUENCE [LARGE SCALE GENOMIC DNA]</scope>
    <source>
        <strain evidence="7 8">K22</strain>
    </source>
</reference>
<feature type="domain" description="RapZ C-terminal" evidence="6">
    <location>
        <begin position="177"/>
        <end position="297"/>
    </location>
</feature>
<dbReference type="InterPro" id="IPR027417">
    <property type="entry name" value="P-loop_NTPase"/>
</dbReference>
<keyword evidence="7" id="KW-0808">Transferase</keyword>
<accession>A0A0B6X0W6</accession>
<reference evidence="7 8" key="1">
    <citation type="submission" date="2013-12" db="EMBL/GenBank/DDBJ databases">
        <authorList>
            <person name="Stott M."/>
        </authorList>
    </citation>
    <scope>NUCLEOTIDE SEQUENCE [LARGE SCALE GENOMIC DNA]</scope>
    <source>
        <strain evidence="7 8">K22</strain>
    </source>
</reference>
<evidence type="ECO:0000256" key="3">
    <source>
        <dbReference type="ARBA" id="ARBA00023134"/>
    </source>
</evidence>
<dbReference type="SUPFAM" id="SSF52540">
    <property type="entry name" value="P-loop containing nucleoside triphosphate hydrolases"/>
    <property type="match status" value="1"/>
</dbReference>
<dbReference type="GO" id="GO:0005524">
    <property type="term" value="F:ATP binding"/>
    <property type="evidence" value="ECO:0007669"/>
    <property type="project" value="UniProtKB-UniRule"/>
</dbReference>
<keyword evidence="2 4" id="KW-0067">ATP-binding</keyword>
<evidence type="ECO:0000313" key="8">
    <source>
        <dbReference type="Proteomes" id="UP000031518"/>
    </source>
</evidence>
<dbReference type="PANTHER" id="PTHR30448">
    <property type="entry name" value="RNASE ADAPTER PROTEIN RAPZ"/>
    <property type="match status" value="1"/>
</dbReference>
<gene>
    <name evidence="7" type="ORF">PYK22_02206</name>
</gene>
<keyword evidence="8" id="KW-1185">Reference proteome</keyword>
<dbReference type="Gene3D" id="3.40.50.300">
    <property type="entry name" value="P-loop containing nucleotide triphosphate hydrolases"/>
    <property type="match status" value="1"/>
</dbReference>
<evidence type="ECO:0000313" key="7">
    <source>
        <dbReference type="EMBL" id="CDM66194.1"/>
    </source>
</evidence>
<keyword evidence="7" id="KW-0418">Kinase</keyword>
<dbReference type="NCBIfam" id="NF003828">
    <property type="entry name" value="PRK05416.1"/>
    <property type="match status" value="1"/>
</dbReference>
<dbReference type="RefSeq" id="WP_041977360.1">
    <property type="nucleotide sequence ID" value="NZ_CBXV010000007.1"/>
</dbReference>
<evidence type="ECO:0000259" key="6">
    <source>
        <dbReference type="Pfam" id="PF22740"/>
    </source>
</evidence>
<protein>
    <submittedName>
        <fullName evidence="7">Predicted P-loop-containing kinase</fullName>
    </submittedName>
</protein>
<sequence>MNKRASEASSAPQIVIITGLSGSGMSSATNAFEDLGYFCVDNLPLTLLPTFARLVRENYDERPKIERAALVINIREREFLNEFNTQLEKLRREGVRVFILFLEASDEALQRRFSETRRPHPADTGEGLLAAIQRERAAMAEIRAHADLIVDTTEHTVHTLRRFLVERFSPEAQGVPMRVQLLSFGHKFGGPRDVDLLFDVRHLPNPHFVPELRDLSGRDRRVVQYLKASEEVQETLRRFGDLLEYLLPLYRREGKSYVTIGIGCTGGRHRSVMVAEALAQRLRRAGFDASAVHRDIKKTPRKGEKKANRV</sequence>
<name>A0A0B6X0W6_9BACT</name>
<dbReference type="GO" id="GO:0016301">
    <property type="term" value="F:kinase activity"/>
    <property type="evidence" value="ECO:0007669"/>
    <property type="project" value="UniProtKB-KW"/>
</dbReference>
<evidence type="ECO:0000259" key="5">
    <source>
        <dbReference type="Pfam" id="PF03668"/>
    </source>
</evidence>
<dbReference type="InterPro" id="IPR005337">
    <property type="entry name" value="RapZ-like"/>
</dbReference>
<feature type="domain" description="RapZ-like N-terminal" evidence="5">
    <location>
        <begin position="13"/>
        <end position="169"/>
    </location>
</feature>
<keyword evidence="1 4" id="KW-0547">Nucleotide-binding</keyword>
<dbReference type="Pfam" id="PF03668">
    <property type="entry name" value="RapZ-like_N"/>
    <property type="match status" value="1"/>
</dbReference>
<dbReference type="Proteomes" id="UP000031518">
    <property type="component" value="Unassembled WGS sequence"/>
</dbReference>
<dbReference type="OrthoDB" id="9784461at2"/>